<dbReference type="Pfam" id="PF10259">
    <property type="entry name" value="Rogdi_lz"/>
    <property type="match status" value="1"/>
</dbReference>
<keyword evidence="3" id="KW-1185">Reference proteome</keyword>
<evidence type="ECO:0000313" key="2">
    <source>
        <dbReference type="EMBL" id="KAF4145171.1"/>
    </source>
</evidence>
<evidence type="ECO:0000313" key="1">
    <source>
        <dbReference type="EMBL" id="KAF4040802.1"/>
    </source>
</evidence>
<proteinExistence type="predicted"/>
<dbReference type="PANTHER" id="PTHR13618">
    <property type="entry name" value="LEUCINE ZIPPER CONTAINING TRANSCRIPTION FACTOR LZF1"/>
    <property type="match status" value="1"/>
</dbReference>
<dbReference type="Proteomes" id="UP000602510">
    <property type="component" value="Unassembled WGS sequence"/>
</dbReference>
<reference evidence="1" key="1">
    <citation type="submission" date="2020-04" db="EMBL/GenBank/DDBJ databases">
        <title>Hybrid Assembly of Korean Phytophthora infestans isolates.</title>
        <authorList>
            <person name="Prokchorchik M."/>
            <person name="Lee Y."/>
            <person name="Seo J."/>
            <person name="Cho J.-H."/>
            <person name="Park Y.-E."/>
            <person name="Jang D.-C."/>
            <person name="Im J.-S."/>
            <person name="Choi J.-G."/>
            <person name="Park H.-J."/>
            <person name="Lee G.-B."/>
            <person name="Lee Y.-G."/>
            <person name="Hong S.-Y."/>
            <person name="Cho K."/>
            <person name="Sohn K.H."/>
        </authorList>
    </citation>
    <scope>NUCLEOTIDE SEQUENCE</scope>
    <source>
        <strain evidence="1">KR_1_A1</strain>
        <strain evidence="2">KR_2_A2</strain>
    </source>
</reference>
<dbReference type="EMBL" id="JAACNO010000759">
    <property type="protein sequence ID" value="KAF4145171.1"/>
    <property type="molecule type" value="Genomic_DNA"/>
</dbReference>
<gene>
    <name evidence="1" type="ORF">GN244_ATG06844</name>
    <name evidence="2" type="ORF">GN958_ATG05643</name>
</gene>
<sequence>MSNTIKLVEQREEAAAMSSSLTQAPLKRLQEQEGDEELSAWKRETRYYLLKDVNSAVNYAAQELERIDFIWGRIRSDRSAVSPAIKADIRVEGHLVVFTKVELRLTKAQRNTPINSTLQQYCVLNQILEFHGILQSQVGRLTALKEFLHVQRNDLLNDQPNNDDVEVYVEIVQRTFQSLGRICQELRNAANVLRLPSRRRFPYCSHVDHSFKPTLPSEVIVDFSIHRGELLVEAFSLMATQKAITNIPEGCASRKEFIGCVCAFRGQKVEIVEYARISVPIPQLEEMLVHLDEQVTWLVHVRDNVKALLDCQDLCYDYY</sequence>
<name>A0A833SU61_PHYIN</name>
<dbReference type="EMBL" id="WSZM01000135">
    <property type="protein sequence ID" value="KAF4040802.1"/>
    <property type="molecule type" value="Genomic_DNA"/>
</dbReference>
<dbReference type="InterPro" id="IPR028241">
    <property type="entry name" value="RAVE2/Rogdi"/>
</dbReference>
<dbReference type="GO" id="GO:0043291">
    <property type="term" value="C:RAVE complex"/>
    <property type="evidence" value="ECO:0007669"/>
    <property type="project" value="TreeGrafter"/>
</dbReference>
<accession>A0A833SU61</accession>
<dbReference type="Proteomes" id="UP000704712">
    <property type="component" value="Unassembled WGS sequence"/>
</dbReference>
<protein>
    <submittedName>
        <fullName evidence="1">Rogdi leucine zipper containing protein</fullName>
    </submittedName>
</protein>
<evidence type="ECO:0000313" key="3">
    <source>
        <dbReference type="Proteomes" id="UP000602510"/>
    </source>
</evidence>
<comment type="caution">
    <text evidence="1">The sequence shown here is derived from an EMBL/GenBank/DDBJ whole genome shotgun (WGS) entry which is preliminary data.</text>
</comment>
<dbReference type="PANTHER" id="PTHR13618:SF1">
    <property type="entry name" value="PROTEIN ROGDI HOMOLOG"/>
    <property type="match status" value="1"/>
</dbReference>
<organism evidence="1 3">
    <name type="scientific">Phytophthora infestans</name>
    <name type="common">Potato late blight agent</name>
    <name type="synonym">Botrytis infestans</name>
    <dbReference type="NCBI Taxonomy" id="4787"/>
    <lineage>
        <taxon>Eukaryota</taxon>
        <taxon>Sar</taxon>
        <taxon>Stramenopiles</taxon>
        <taxon>Oomycota</taxon>
        <taxon>Peronosporomycetes</taxon>
        <taxon>Peronosporales</taxon>
        <taxon>Peronosporaceae</taxon>
        <taxon>Phytophthora</taxon>
    </lineage>
</organism>
<dbReference type="AlphaFoldDB" id="A0A833SU61"/>